<feature type="domain" description="Tc1-like transposase DDE" evidence="1">
    <location>
        <begin position="174"/>
        <end position="313"/>
    </location>
</feature>
<dbReference type="RefSeq" id="WP_052607071.1">
    <property type="nucleotide sequence ID" value="NZ_JXYS01000132.1"/>
</dbReference>
<feature type="domain" description="Winged helix-turn helix" evidence="2">
    <location>
        <begin position="102"/>
        <end position="158"/>
    </location>
</feature>
<dbReference type="SUPFAM" id="SSF53098">
    <property type="entry name" value="Ribonuclease H-like"/>
    <property type="match status" value="1"/>
</dbReference>
<dbReference type="Pfam" id="PF13358">
    <property type="entry name" value="DDE_3"/>
    <property type="match status" value="1"/>
</dbReference>
<comment type="caution">
    <text evidence="3">The sequence shown here is derived from an EMBL/GenBank/DDBJ whole genome shotgun (WGS) entry which is preliminary data.</text>
</comment>
<reference evidence="3 4" key="1">
    <citation type="submission" date="2015-01" db="EMBL/GenBank/DDBJ databases">
        <title>Draft genome of the acidophilic iron oxidizer Acidithrix ferrooxidans strain Py-F3.</title>
        <authorList>
            <person name="Poehlein A."/>
            <person name="Eisen S."/>
            <person name="Schloemann M."/>
            <person name="Johnson B.D."/>
            <person name="Daniel R."/>
            <person name="Muehling M."/>
        </authorList>
    </citation>
    <scope>NUCLEOTIDE SEQUENCE [LARGE SCALE GENOMIC DNA]</scope>
    <source>
        <strain evidence="3 4">Py-F3</strain>
    </source>
</reference>
<dbReference type="Proteomes" id="UP000032360">
    <property type="component" value="Unassembled WGS sequence"/>
</dbReference>
<evidence type="ECO:0000259" key="2">
    <source>
        <dbReference type="Pfam" id="PF13592"/>
    </source>
</evidence>
<dbReference type="NCBIfam" id="NF033545">
    <property type="entry name" value="transpos_IS630"/>
    <property type="match status" value="1"/>
</dbReference>
<proteinExistence type="predicted"/>
<dbReference type="OrthoDB" id="341531at2"/>
<evidence type="ECO:0008006" key="5">
    <source>
        <dbReference type="Google" id="ProtNLM"/>
    </source>
</evidence>
<dbReference type="InterPro" id="IPR025959">
    <property type="entry name" value="Winged_HTH_dom"/>
</dbReference>
<dbReference type="InterPro" id="IPR047655">
    <property type="entry name" value="Transpos_IS630-like"/>
</dbReference>
<dbReference type="EMBL" id="JXYS01000132">
    <property type="protein sequence ID" value="KJF15697.1"/>
    <property type="molecule type" value="Genomic_DNA"/>
</dbReference>
<dbReference type="STRING" id="1280514.AXFE_34500"/>
<dbReference type="GO" id="GO:0003676">
    <property type="term" value="F:nucleic acid binding"/>
    <property type="evidence" value="ECO:0007669"/>
    <property type="project" value="InterPro"/>
</dbReference>
<accession>A0A0D8HD11</accession>
<dbReference type="AlphaFoldDB" id="A0A0D8HD11"/>
<organism evidence="3 4">
    <name type="scientific">Acidithrix ferrooxidans</name>
    <dbReference type="NCBI Taxonomy" id="1280514"/>
    <lineage>
        <taxon>Bacteria</taxon>
        <taxon>Bacillati</taxon>
        <taxon>Actinomycetota</taxon>
        <taxon>Acidimicrobiia</taxon>
        <taxon>Acidimicrobiales</taxon>
        <taxon>Acidimicrobiaceae</taxon>
        <taxon>Acidithrix</taxon>
    </lineage>
</organism>
<dbReference type="Pfam" id="PF13592">
    <property type="entry name" value="HTH_33"/>
    <property type="match status" value="1"/>
</dbReference>
<dbReference type="InterPro" id="IPR012337">
    <property type="entry name" value="RNaseH-like_sf"/>
</dbReference>
<sequence>MLTPEELATIEAFMAKTENIDEYKRALAVLTLEDGSPLNRTGLSVKHVQRIRRSFRSVGTEAFKDKRHNNAPVLLSKSQRDEVAIMLTTTTPNDHGYSSSPFWSTRILATVLKRRYGVLYASRTSYYVLFRESKFSFHLPGKQYEKADPQAVAEWKDEQQELLKEAFSDPDTVILCEDEMVLTQATTTQKVWIPKGTTPAVIETNGTRMNRSIYGFLNLKTGKEHAFATERQTMHETAAILLAIRKIYPREKILLIWDGAGWHRGSVAQEAIREHHIEAVHFPPYSPQLNPQEHVWKQGRSAVTHNRFIPKIEPVTKELVDYLNTTTFPYSLLDFKEQVRV</sequence>
<keyword evidence="4" id="KW-1185">Reference proteome</keyword>
<dbReference type="InterPro" id="IPR038717">
    <property type="entry name" value="Tc1-like_DDE_dom"/>
</dbReference>
<dbReference type="InterPro" id="IPR036397">
    <property type="entry name" value="RNaseH_sf"/>
</dbReference>
<name>A0A0D8HD11_9ACTN</name>
<evidence type="ECO:0000259" key="1">
    <source>
        <dbReference type="Pfam" id="PF13358"/>
    </source>
</evidence>
<protein>
    <recommendedName>
        <fullName evidence="5">Tc1-like transposase DDE domain-containing protein</fullName>
    </recommendedName>
</protein>
<dbReference type="Gene3D" id="3.30.420.10">
    <property type="entry name" value="Ribonuclease H-like superfamily/Ribonuclease H"/>
    <property type="match status" value="1"/>
</dbReference>
<evidence type="ECO:0000313" key="3">
    <source>
        <dbReference type="EMBL" id="KJF15697.1"/>
    </source>
</evidence>
<evidence type="ECO:0000313" key="4">
    <source>
        <dbReference type="Proteomes" id="UP000032360"/>
    </source>
</evidence>
<gene>
    <name evidence="3" type="ORF">AXFE_34500</name>
</gene>